<protein>
    <recommendedName>
        <fullName evidence="3">DUF834 domain-containing protein</fullName>
    </recommendedName>
</protein>
<keyword evidence="2" id="KW-1185">Reference proteome</keyword>
<accession>A0A0E0JJF1</accession>
<dbReference type="HOGENOM" id="CLU_1470443_0_0_1"/>
<dbReference type="Gramene" id="OPUNC01G17910.1">
    <property type="protein sequence ID" value="OPUNC01G17910.1"/>
    <property type="gene ID" value="OPUNC01G17910"/>
</dbReference>
<dbReference type="AlphaFoldDB" id="A0A0E0JJF1"/>
<dbReference type="Gramene" id="OPUNC01G17940.1">
    <property type="protein sequence ID" value="OPUNC01G17940.1"/>
    <property type="gene ID" value="OPUNC01G17940"/>
</dbReference>
<evidence type="ECO:0000313" key="1">
    <source>
        <dbReference type="EnsemblPlants" id="OPUNC01G17940.1"/>
    </source>
</evidence>
<organism evidence="1">
    <name type="scientific">Oryza punctata</name>
    <name type="common">Red rice</name>
    <dbReference type="NCBI Taxonomy" id="4537"/>
    <lineage>
        <taxon>Eukaryota</taxon>
        <taxon>Viridiplantae</taxon>
        <taxon>Streptophyta</taxon>
        <taxon>Embryophyta</taxon>
        <taxon>Tracheophyta</taxon>
        <taxon>Spermatophyta</taxon>
        <taxon>Magnoliopsida</taxon>
        <taxon>Liliopsida</taxon>
        <taxon>Poales</taxon>
        <taxon>Poaceae</taxon>
        <taxon>BOP clade</taxon>
        <taxon>Oryzoideae</taxon>
        <taxon>Oryzeae</taxon>
        <taxon>Oryzinae</taxon>
        <taxon>Oryza</taxon>
    </lineage>
</organism>
<name>A0A0E0JJF1_ORYPU</name>
<reference evidence="1" key="2">
    <citation type="submission" date="2018-05" db="EMBL/GenBank/DDBJ databases">
        <title>OpunRS2 (Oryza punctata Reference Sequence Version 2).</title>
        <authorList>
            <person name="Zhang J."/>
            <person name="Kudrna D."/>
            <person name="Lee S."/>
            <person name="Talag J."/>
            <person name="Welchert J."/>
            <person name="Wing R.A."/>
        </authorList>
    </citation>
    <scope>NUCLEOTIDE SEQUENCE [LARGE SCALE GENOMIC DNA]</scope>
</reference>
<dbReference type="EnsemblPlants" id="OPUNC01G17910.1">
    <property type="protein sequence ID" value="OPUNC01G17910.1"/>
    <property type="gene ID" value="OPUNC01G17910"/>
</dbReference>
<evidence type="ECO:0000313" key="2">
    <source>
        <dbReference type="Proteomes" id="UP000026962"/>
    </source>
</evidence>
<dbReference type="EnsemblPlants" id="OPUNC01G17940.1">
    <property type="protein sequence ID" value="OPUNC01G17940.1"/>
    <property type="gene ID" value="OPUNC01G17940"/>
</dbReference>
<reference evidence="1" key="1">
    <citation type="submission" date="2015-04" db="UniProtKB">
        <authorList>
            <consortium name="EnsemblPlants"/>
        </authorList>
    </citation>
    <scope>IDENTIFICATION</scope>
</reference>
<sequence>MAWAAAIMEKGESDRIGEGLGCSSGADWWQHKREGSARRQLGIGYGGFFSCRRWQGRWVEAARGEGQCAGGAGGGGGEVPPSPIGGVLDDGGLKAAATPTGEISAGGWMTWRRWTWQREVEGLFFFENREIEERESDWSYDLRAVGGRATEITGDREGEHVGAIERYEVESIVMVGCERDDLNR</sequence>
<evidence type="ECO:0008006" key="3">
    <source>
        <dbReference type="Google" id="ProtNLM"/>
    </source>
</evidence>
<dbReference type="Proteomes" id="UP000026962">
    <property type="component" value="Chromosome 1"/>
</dbReference>
<proteinExistence type="predicted"/>